<name>A0A381X876_9ZZZZ</name>
<gene>
    <name evidence="2" type="ORF">METZ01_LOCUS113277</name>
</gene>
<evidence type="ECO:0000256" key="1">
    <source>
        <dbReference type="SAM" id="MobiDB-lite"/>
    </source>
</evidence>
<evidence type="ECO:0000313" key="2">
    <source>
        <dbReference type="EMBL" id="SVA60423.1"/>
    </source>
</evidence>
<sequence length="526" mass="58267">MRFYEFKTTLIEVTGIPWDKIAGKGYEKTRLPNFLDFLDTQKPFTTIDGHKFVPSPGQAGAWKNHAEAPSKNPRPSTINGTVFAPGDDKGQIANLKLSQIAKTNEPFTGGQAKAWDQDDSEAGKEYIKGKTAHLDLHGEEGDAEAEAKAVKSAEELISEKGIPGNDLVNVLINNPLLNSKEAQPHGAWIVNIAKAISSREYPVPITEEIFDKKNKKIRSFIQDYAGEYLGIAGLVHDLGDFPNKDAFLQFLDATDMKQLSYYFPSAQNTPLADSFGYIKAPSGATHMKISSKGGTTGAAPSLANLKITNEIENNEKFAGSGAIQFLKAIQEVAKGSNAQITGTLRAINLMHQLHQKEDPIQDKELKAILPLSDDEITWFNTAFNQESKFRKENVGQNYIKEFPERLQPYVVQRQDKADKKEIPGVGKEPYMIQSNVGDFIMECTRQIIAGINKHGAFPKFEPMAKEILGYNFMQIFTRVSAGKGKAKKGRGMSFRVLWPAKIGGNVELWSNSSQTRMNGRIGFRIH</sequence>
<dbReference type="EMBL" id="UINC01014108">
    <property type="protein sequence ID" value="SVA60423.1"/>
    <property type="molecule type" value="Genomic_DNA"/>
</dbReference>
<protein>
    <submittedName>
        <fullName evidence="2">Uncharacterized protein</fullName>
    </submittedName>
</protein>
<feature type="region of interest" description="Disordered" evidence="1">
    <location>
        <begin position="57"/>
        <end position="77"/>
    </location>
</feature>
<dbReference type="AlphaFoldDB" id="A0A381X876"/>
<proteinExistence type="predicted"/>
<organism evidence="2">
    <name type="scientific">marine metagenome</name>
    <dbReference type="NCBI Taxonomy" id="408172"/>
    <lineage>
        <taxon>unclassified sequences</taxon>
        <taxon>metagenomes</taxon>
        <taxon>ecological metagenomes</taxon>
    </lineage>
</organism>
<reference evidence="2" key="1">
    <citation type="submission" date="2018-05" db="EMBL/GenBank/DDBJ databases">
        <authorList>
            <person name="Lanie J.A."/>
            <person name="Ng W.-L."/>
            <person name="Kazmierczak K.M."/>
            <person name="Andrzejewski T.M."/>
            <person name="Davidsen T.M."/>
            <person name="Wayne K.J."/>
            <person name="Tettelin H."/>
            <person name="Glass J.I."/>
            <person name="Rusch D."/>
            <person name="Podicherti R."/>
            <person name="Tsui H.-C.T."/>
            <person name="Winkler M.E."/>
        </authorList>
    </citation>
    <scope>NUCLEOTIDE SEQUENCE</scope>
</reference>
<accession>A0A381X876</accession>